<comment type="caution">
    <text evidence="4">The sequence shown here is derived from an EMBL/GenBank/DDBJ whole genome shotgun (WGS) entry which is preliminary data.</text>
</comment>
<dbReference type="GO" id="GO:0003677">
    <property type="term" value="F:DNA binding"/>
    <property type="evidence" value="ECO:0007669"/>
    <property type="project" value="InterPro"/>
</dbReference>
<dbReference type="Pfam" id="PF02371">
    <property type="entry name" value="Transposase_20"/>
    <property type="match status" value="1"/>
</dbReference>
<dbReference type="NCBIfam" id="NF033542">
    <property type="entry name" value="transpos_IS110"/>
    <property type="match status" value="1"/>
</dbReference>
<evidence type="ECO:0000259" key="2">
    <source>
        <dbReference type="Pfam" id="PF01548"/>
    </source>
</evidence>
<dbReference type="GO" id="GO:0006313">
    <property type="term" value="P:DNA transposition"/>
    <property type="evidence" value="ECO:0007669"/>
    <property type="project" value="InterPro"/>
</dbReference>
<evidence type="ECO:0000313" key="5">
    <source>
        <dbReference type="Proteomes" id="UP000823635"/>
    </source>
</evidence>
<dbReference type="InterPro" id="IPR047650">
    <property type="entry name" value="Transpos_IS110"/>
</dbReference>
<dbReference type="InterPro" id="IPR002525">
    <property type="entry name" value="Transp_IS110-like_N"/>
</dbReference>
<accession>A0A9D9DJ07</accession>
<evidence type="ECO:0000256" key="1">
    <source>
        <dbReference type="SAM" id="Coils"/>
    </source>
</evidence>
<reference evidence="4" key="1">
    <citation type="submission" date="2020-10" db="EMBL/GenBank/DDBJ databases">
        <authorList>
            <person name="Gilroy R."/>
        </authorList>
    </citation>
    <scope>NUCLEOTIDE SEQUENCE</scope>
    <source>
        <strain evidence="4">15467</strain>
    </source>
</reference>
<reference evidence="4" key="2">
    <citation type="journal article" date="2021" name="PeerJ">
        <title>Extensive microbial diversity within the chicken gut microbiome revealed by metagenomics and culture.</title>
        <authorList>
            <person name="Gilroy R."/>
            <person name="Ravi A."/>
            <person name="Getino M."/>
            <person name="Pursley I."/>
            <person name="Horton D.L."/>
            <person name="Alikhan N.F."/>
            <person name="Baker D."/>
            <person name="Gharbi K."/>
            <person name="Hall N."/>
            <person name="Watson M."/>
            <person name="Adriaenssens E.M."/>
            <person name="Foster-Nyarko E."/>
            <person name="Jarju S."/>
            <person name="Secka A."/>
            <person name="Antonio M."/>
            <person name="Oren A."/>
            <person name="Chaudhuri R.R."/>
            <person name="La Ragione R."/>
            <person name="Hildebrand F."/>
            <person name="Pallen M.J."/>
        </authorList>
    </citation>
    <scope>NUCLEOTIDE SEQUENCE</scope>
    <source>
        <strain evidence="4">15467</strain>
    </source>
</reference>
<feature type="domain" description="Transposase IS116/IS110/IS902 C-terminal" evidence="3">
    <location>
        <begin position="206"/>
        <end position="292"/>
    </location>
</feature>
<feature type="domain" description="Transposase IS110-like N-terminal" evidence="2">
    <location>
        <begin position="7"/>
        <end position="143"/>
    </location>
</feature>
<proteinExistence type="predicted"/>
<dbReference type="PANTHER" id="PTHR33055">
    <property type="entry name" value="TRANSPOSASE FOR INSERTION SEQUENCE ELEMENT IS1111A"/>
    <property type="match status" value="1"/>
</dbReference>
<dbReference type="Proteomes" id="UP000823635">
    <property type="component" value="Unassembled WGS sequence"/>
</dbReference>
<dbReference type="PANTHER" id="PTHR33055:SF3">
    <property type="entry name" value="PUTATIVE TRANSPOSASE FOR IS117-RELATED"/>
    <property type="match status" value="1"/>
</dbReference>
<dbReference type="InterPro" id="IPR003346">
    <property type="entry name" value="Transposase_20"/>
</dbReference>
<dbReference type="Pfam" id="PF01548">
    <property type="entry name" value="DEDD_Tnp_IS110"/>
    <property type="match status" value="1"/>
</dbReference>
<name>A0A9D9DJ07_9BACT</name>
<organism evidence="4 5">
    <name type="scientific">Candidatus Egerieousia excrementavium</name>
    <dbReference type="NCBI Taxonomy" id="2840778"/>
    <lineage>
        <taxon>Bacteria</taxon>
        <taxon>Pseudomonadati</taxon>
        <taxon>Bacteroidota</taxon>
        <taxon>Bacteroidia</taxon>
        <taxon>Bacteroidales</taxon>
        <taxon>Candidatus Egerieousia</taxon>
    </lineage>
</organism>
<dbReference type="GO" id="GO:0004803">
    <property type="term" value="F:transposase activity"/>
    <property type="evidence" value="ECO:0007669"/>
    <property type="project" value="InterPro"/>
</dbReference>
<sequence>MNYSHFVGIDVSKLTFDASILDCEENELGHRKFKNSSSGIQEMLYWAMSFQADISSTLFCAENMGCYVHQLSMASIEKKFELALACPLSIKKSLGLQRGKNDRIDARRIAEYAYVHQRQLTTFRLPDDDLVKVRDMLNLRGVFVKYKVSITKLIETAEYHYTKAGESPCLSNLKAELEEVGAKIKNIEKEISDIMSANVSVSANYSLIQSIVGIGQINAATIIVMTENFTKFENPRKFACYCGVAPFEHTSGTSIRGKTRTSKLAAKDLKVLLTRAAITAMVHDPQIKTYYARKVAEGKHKASVINAIRAKIIYRCFAVVKRQTPFVKLMA</sequence>
<keyword evidence="1" id="KW-0175">Coiled coil</keyword>
<protein>
    <submittedName>
        <fullName evidence="4">IS110 family transposase</fullName>
    </submittedName>
</protein>
<evidence type="ECO:0000259" key="3">
    <source>
        <dbReference type="Pfam" id="PF02371"/>
    </source>
</evidence>
<gene>
    <name evidence="4" type="ORF">IAC68_00995</name>
</gene>
<dbReference type="AlphaFoldDB" id="A0A9D9DJ07"/>
<evidence type="ECO:0000313" key="4">
    <source>
        <dbReference type="EMBL" id="MBO8428499.1"/>
    </source>
</evidence>
<dbReference type="EMBL" id="JADINB010000021">
    <property type="protein sequence ID" value="MBO8428499.1"/>
    <property type="molecule type" value="Genomic_DNA"/>
</dbReference>
<feature type="coiled-coil region" evidence="1">
    <location>
        <begin position="170"/>
        <end position="197"/>
    </location>
</feature>